<dbReference type="SMART" id="SM00530">
    <property type="entry name" value="HTH_XRE"/>
    <property type="match status" value="1"/>
</dbReference>
<protein>
    <recommendedName>
        <fullName evidence="1">HTH cro/C1-type domain-containing protein</fullName>
    </recommendedName>
</protein>
<organism evidence="2">
    <name type="scientific">bioreactor metagenome</name>
    <dbReference type="NCBI Taxonomy" id="1076179"/>
    <lineage>
        <taxon>unclassified sequences</taxon>
        <taxon>metagenomes</taxon>
        <taxon>ecological metagenomes</taxon>
    </lineage>
</organism>
<evidence type="ECO:0000313" key="2">
    <source>
        <dbReference type="EMBL" id="MPM35361.1"/>
    </source>
</evidence>
<reference evidence="2" key="1">
    <citation type="submission" date="2019-08" db="EMBL/GenBank/DDBJ databases">
        <authorList>
            <person name="Kucharzyk K."/>
            <person name="Murdoch R.W."/>
            <person name="Higgins S."/>
            <person name="Loffler F."/>
        </authorList>
    </citation>
    <scope>NUCLEOTIDE SEQUENCE</scope>
</reference>
<comment type="caution">
    <text evidence="2">The sequence shown here is derived from an EMBL/GenBank/DDBJ whole genome shotgun (WGS) entry which is preliminary data.</text>
</comment>
<dbReference type="AlphaFoldDB" id="A0A644Z5S8"/>
<dbReference type="Pfam" id="PF01381">
    <property type="entry name" value="HTH_3"/>
    <property type="match status" value="1"/>
</dbReference>
<name>A0A644Z5S8_9ZZZZ</name>
<dbReference type="EMBL" id="VSSQ01007262">
    <property type="protein sequence ID" value="MPM35361.1"/>
    <property type="molecule type" value="Genomic_DNA"/>
</dbReference>
<sequence>MPVEQALKALILQRYKSIRAFSEETGIPYSTIDSIFKRGIANSSVSNIIKICRALGIDADALGDGIIKAKTTEITGTAAHFNLDKLTPEGIGRYQEFMEFLAEKYSKK</sequence>
<evidence type="ECO:0000259" key="1">
    <source>
        <dbReference type="PROSITE" id="PS50943"/>
    </source>
</evidence>
<feature type="domain" description="HTH cro/C1-type" evidence="1">
    <location>
        <begin position="7"/>
        <end position="62"/>
    </location>
</feature>
<dbReference type="PROSITE" id="PS50943">
    <property type="entry name" value="HTH_CROC1"/>
    <property type="match status" value="1"/>
</dbReference>
<gene>
    <name evidence="2" type="ORF">SDC9_81952</name>
</gene>
<proteinExistence type="predicted"/>
<dbReference type="CDD" id="cd00093">
    <property type="entry name" value="HTH_XRE"/>
    <property type="match status" value="1"/>
</dbReference>
<dbReference type="InterPro" id="IPR010982">
    <property type="entry name" value="Lambda_DNA-bd_dom_sf"/>
</dbReference>
<dbReference type="Gene3D" id="1.10.260.40">
    <property type="entry name" value="lambda repressor-like DNA-binding domains"/>
    <property type="match status" value="1"/>
</dbReference>
<accession>A0A644Z5S8</accession>
<dbReference type="InterPro" id="IPR001387">
    <property type="entry name" value="Cro/C1-type_HTH"/>
</dbReference>
<dbReference type="GO" id="GO:0003677">
    <property type="term" value="F:DNA binding"/>
    <property type="evidence" value="ECO:0007669"/>
    <property type="project" value="InterPro"/>
</dbReference>
<dbReference type="SUPFAM" id="SSF47413">
    <property type="entry name" value="lambda repressor-like DNA-binding domains"/>
    <property type="match status" value="1"/>
</dbReference>